<dbReference type="RefSeq" id="WP_155265737.1">
    <property type="nucleotide sequence ID" value="NZ_CP005738.1"/>
</dbReference>
<reference evidence="2" key="1">
    <citation type="submission" date="2013-04" db="EMBL/GenBank/DDBJ databases">
        <title>Comparative Genomics of Relapsing Fever Spirochetes.</title>
        <authorList>
            <person name="Schwan T.G."/>
            <person name="Raffel S.J."/>
            <person name="Porcella S.F."/>
            <person name="Martens C.A."/>
            <person name="Bruno D.P."/>
            <person name="Ricklefs S.M."/>
            <person name="Barbian K.B."/>
        </authorList>
    </citation>
    <scope>NUCLEOTIDE SEQUENCE</scope>
    <source>
        <strain evidence="2">YBT</strain>
        <plasmid evidence="2">unnamed</plasmid>
    </source>
</reference>
<proteinExistence type="predicted"/>
<gene>
    <name evidence="2" type="ORF">BHO_0900093</name>
</gene>
<organism evidence="2">
    <name type="scientific">Borrelia hermsii YBT</name>
    <dbReference type="NCBI Taxonomy" id="1313295"/>
    <lineage>
        <taxon>Bacteria</taxon>
        <taxon>Pseudomonadati</taxon>
        <taxon>Spirochaetota</taxon>
        <taxon>Spirochaetia</taxon>
        <taxon>Spirochaetales</taxon>
        <taxon>Borreliaceae</taxon>
        <taxon>Borrelia</taxon>
    </lineage>
</organism>
<name>W5T821_BORHE</name>
<protein>
    <submittedName>
        <fullName evidence="2">Transposase</fullName>
    </submittedName>
</protein>
<dbReference type="Pfam" id="PF01385">
    <property type="entry name" value="OrfB_IS605"/>
    <property type="match status" value="1"/>
</dbReference>
<accession>W5T821</accession>
<dbReference type="AlphaFoldDB" id="W5T821"/>
<dbReference type="HOGENOM" id="CLU_210799_0_0_12"/>
<dbReference type="EMBL" id="CP005738">
    <property type="protein sequence ID" value="AHH13476.1"/>
    <property type="molecule type" value="Genomic_DNA"/>
</dbReference>
<feature type="domain" description="Probable transposase IS891/IS1136/IS1341" evidence="1">
    <location>
        <begin position="14"/>
        <end position="58"/>
    </location>
</feature>
<evidence type="ECO:0000259" key="1">
    <source>
        <dbReference type="Pfam" id="PF01385"/>
    </source>
</evidence>
<sequence>MGECFLVSIGGESHPRYLLKSENKLMRYQRRLSKKRKCSNNRAKARLRVARLHKKIAN</sequence>
<keyword evidence="2" id="KW-0614">Plasmid</keyword>
<dbReference type="InterPro" id="IPR001959">
    <property type="entry name" value="Transposase"/>
</dbReference>
<evidence type="ECO:0000313" key="2">
    <source>
        <dbReference type="EMBL" id="AHH13476.1"/>
    </source>
</evidence>
<geneLocation type="plasmid" evidence="2">
    <name>unnamed</name>
</geneLocation>